<evidence type="ECO:0000256" key="2">
    <source>
        <dbReference type="ARBA" id="ARBA00022692"/>
    </source>
</evidence>
<keyword evidence="2 5" id="KW-0812">Transmembrane</keyword>
<dbReference type="AlphaFoldDB" id="A0A7S0IR28"/>
<evidence type="ECO:0000259" key="6">
    <source>
        <dbReference type="Pfam" id="PF04547"/>
    </source>
</evidence>
<feature type="transmembrane region" description="Helical" evidence="5">
    <location>
        <begin position="321"/>
        <end position="340"/>
    </location>
</feature>
<feature type="domain" description="Anoctamin transmembrane" evidence="6">
    <location>
        <begin position="43"/>
        <end position="358"/>
    </location>
</feature>
<dbReference type="PANTHER" id="PTHR12308:SF73">
    <property type="entry name" value="ANOCTAMIN"/>
    <property type="match status" value="1"/>
</dbReference>
<dbReference type="InterPro" id="IPR007632">
    <property type="entry name" value="Anoctamin"/>
</dbReference>
<protein>
    <recommendedName>
        <fullName evidence="6">Anoctamin transmembrane domain-containing protein</fullName>
    </recommendedName>
</protein>
<organism evidence="7">
    <name type="scientific">Calcidiscus leptoporus</name>
    <dbReference type="NCBI Taxonomy" id="127549"/>
    <lineage>
        <taxon>Eukaryota</taxon>
        <taxon>Haptista</taxon>
        <taxon>Haptophyta</taxon>
        <taxon>Prymnesiophyceae</taxon>
        <taxon>Coccolithales</taxon>
        <taxon>Calcidiscaceae</taxon>
        <taxon>Calcidiscus</taxon>
    </lineage>
</organism>
<gene>
    <name evidence="7" type="ORF">CLEP1334_LOCUS4313</name>
</gene>
<comment type="subcellular location">
    <subcellularLocation>
        <location evidence="1">Membrane</location>
        <topology evidence="1">Multi-pass membrane protein</topology>
    </subcellularLocation>
</comment>
<reference evidence="7" key="1">
    <citation type="submission" date="2021-01" db="EMBL/GenBank/DDBJ databases">
        <authorList>
            <person name="Corre E."/>
            <person name="Pelletier E."/>
            <person name="Niang G."/>
            <person name="Scheremetjew M."/>
            <person name="Finn R."/>
            <person name="Kale V."/>
            <person name="Holt S."/>
            <person name="Cochrane G."/>
            <person name="Meng A."/>
            <person name="Brown T."/>
            <person name="Cohen L."/>
        </authorList>
    </citation>
    <scope>NUCLEOTIDE SEQUENCE</scope>
    <source>
        <strain evidence="7">RCC1130</strain>
    </source>
</reference>
<keyword evidence="3 5" id="KW-1133">Transmembrane helix</keyword>
<accession>A0A7S0IR28</accession>
<evidence type="ECO:0000256" key="1">
    <source>
        <dbReference type="ARBA" id="ARBA00004141"/>
    </source>
</evidence>
<name>A0A7S0IR28_9EUKA</name>
<feature type="transmembrane region" description="Helical" evidence="5">
    <location>
        <begin position="273"/>
        <end position="292"/>
    </location>
</feature>
<sequence>MVVSLNLQGYISEHARRMLGVRVHYHFLARLAQPGAVFDPNGSLFFVPVVMHAVTIQVLNATYRSIARQLTEFENHRTARAFDNSLVAKRFAFEAFDCYISLFYIAFELQDVPWLRAELISLFSTDTVRRVALETVVPFALQRVDAMRTRWRLDRAAAKKDDDAPPVAPLGAAASKARHARAARTPHGAAGELEGSGLADSALDEYDDFDDWLEMAIQFGYVTLFASAFPLGAALALGCNAVELASDLWKLCHVYRRPAAARRVPGIGVWQHLLYGMAVVAIFTNATLFGVASDQLASLMPHLFSNEADGRRAMLPGQGRYIVLVLVGLEHALLLAWLAAELLLSGPPKWVRLTLARREHEARRMRS</sequence>
<dbReference type="InterPro" id="IPR049452">
    <property type="entry name" value="Anoctamin_TM"/>
</dbReference>
<dbReference type="Pfam" id="PF04547">
    <property type="entry name" value="Anoctamin"/>
    <property type="match status" value="1"/>
</dbReference>
<evidence type="ECO:0000256" key="4">
    <source>
        <dbReference type="ARBA" id="ARBA00023136"/>
    </source>
</evidence>
<proteinExistence type="predicted"/>
<evidence type="ECO:0000313" key="7">
    <source>
        <dbReference type="EMBL" id="CAD8529061.1"/>
    </source>
</evidence>
<evidence type="ECO:0000256" key="5">
    <source>
        <dbReference type="SAM" id="Phobius"/>
    </source>
</evidence>
<dbReference type="PANTHER" id="PTHR12308">
    <property type="entry name" value="ANOCTAMIN"/>
    <property type="match status" value="1"/>
</dbReference>
<evidence type="ECO:0000256" key="3">
    <source>
        <dbReference type="ARBA" id="ARBA00022989"/>
    </source>
</evidence>
<dbReference type="GO" id="GO:0016020">
    <property type="term" value="C:membrane"/>
    <property type="evidence" value="ECO:0007669"/>
    <property type="project" value="UniProtKB-SubCell"/>
</dbReference>
<dbReference type="GO" id="GO:0005254">
    <property type="term" value="F:chloride channel activity"/>
    <property type="evidence" value="ECO:0007669"/>
    <property type="project" value="TreeGrafter"/>
</dbReference>
<dbReference type="EMBL" id="HBER01008695">
    <property type="protein sequence ID" value="CAD8529061.1"/>
    <property type="molecule type" value="Transcribed_RNA"/>
</dbReference>
<keyword evidence="4 5" id="KW-0472">Membrane</keyword>